<dbReference type="Gene3D" id="1.25.10.10">
    <property type="entry name" value="Leucine-rich Repeat Variant"/>
    <property type="match status" value="1"/>
</dbReference>
<dbReference type="OMA" id="HAQIPFI"/>
<dbReference type="OrthoDB" id="2215036at2759"/>
<dbReference type="InterPro" id="IPR016024">
    <property type="entry name" value="ARM-type_fold"/>
</dbReference>
<dbReference type="EMBL" id="JH993029">
    <property type="protein sequence ID" value="EKX40656.1"/>
    <property type="molecule type" value="Genomic_DNA"/>
</dbReference>
<dbReference type="GO" id="GO:0005634">
    <property type="term" value="C:nucleus"/>
    <property type="evidence" value="ECO:0007669"/>
    <property type="project" value="TreeGrafter"/>
</dbReference>
<reference evidence="6" key="2">
    <citation type="submission" date="2012-11" db="EMBL/GenBank/DDBJ databases">
        <authorList>
            <person name="Kuo A."/>
            <person name="Curtis B.A."/>
            <person name="Tanifuji G."/>
            <person name="Burki F."/>
            <person name="Gruber A."/>
            <person name="Irimia M."/>
            <person name="Maruyama S."/>
            <person name="Arias M.C."/>
            <person name="Ball S.G."/>
            <person name="Gile G.H."/>
            <person name="Hirakawa Y."/>
            <person name="Hopkins J.F."/>
            <person name="Rensing S.A."/>
            <person name="Schmutz J."/>
            <person name="Symeonidi A."/>
            <person name="Elias M."/>
            <person name="Eveleigh R.J."/>
            <person name="Herman E.K."/>
            <person name="Klute M.J."/>
            <person name="Nakayama T."/>
            <person name="Obornik M."/>
            <person name="Reyes-Prieto A."/>
            <person name="Armbrust E.V."/>
            <person name="Aves S.J."/>
            <person name="Beiko R.G."/>
            <person name="Coutinho P."/>
            <person name="Dacks J.B."/>
            <person name="Durnford D.G."/>
            <person name="Fast N.M."/>
            <person name="Green B.R."/>
            <person name="Grisdale C."/>
            <person name="Hempe F."/>
            <person name="Henrissat B."/>
            <person name="Hoppner M.P."/>
            <person name="Ishida K.-I."/>
            <person name="Kim E."/>
            <person name="Koreny L."/>
            <person name="Kroth P.G."/>
            <person name="Liu Y."/>
            <person name="Malik S.-B."/>
            <person name="Maier U.G."/>
            <person name="McRose D."/>
            <person name="Mock T."/>
            <person name="Neilson J.A."/>
            <person name="Onodera N.T."/>
            <person name="Poole A.M."/>
            <person name="Pritham E.J."/>
            <person name="Richards T.A."/>
            <person name="Rocap G."/>
            <person name="Roy S.W."/>
            <person name="Sarai C."/>
            <person name="Schaack S."/>
            <person name="Shirato S."/>
            <person name="Slamovits C.H."/>
            <person name="Spencer D.F."/>
            <person name="Suzuki S."/>
            <person name="Worden A.Z."/>
            <person name="Zauner S."/>
            <person name="Barry K."/>
            <person name="Bell C."/>
            <person name="Bharti A.K."/>
            <person name="Crow J.A."/>
            <person name="Grimwood J."/>
            <person name="Kramer R."/>
            <person name="Lindquist E."/>
            <person name="Lucas S."/>
            <person name="Salamov A."/>
            <person name="McFadden G.I."/>
            <person name="Lane C.E."/>
            <person name="Keeling P.J."/>
            <person name="Gray M.W."/>
            <person name="Grigoriev I.V."/>
            <person name="Archibald J.M."/>
        </authorList>
    </citation>
    <scope>NUCLEOTIDE SEQUENCE</scope>
    <source>
        <strain evidence="6">CCMP2712</strain>
    </source>
</reference>
<dbReference type="RefSeq" id="XP_005827636.1">
    <property type="nucleotide sequence ID" value="XM_005827579.1"/>
</dbReference>
<dbReference type="GeneID" id="17297283"/>
<evidence type="ECO:0000313" key="5">
    <source>
        <dbReference type="EnsemblProtists" id="EKX40656"/>
    </source>
</evidence>
<dbReference type="InterPro" id="IPR011989">
    <property type="entry name" value="ARM-like"/>
</dbReference>
<dbReference type="InterPro" id="IPR013598">
    <property type="entry name" value="Exportin-1/Importin-b-like"/>
</dbReference>
<dbReference type="GO" id="GO:0042565">
    <property type="term" value="C:RNA nuclear export complex"/>
    <property type="evidence" value="ECO:0007669"/>
    <property type="project" value="TreeGrafter"/>
</dbReference>
<proteinExistence type="predicted"/>
<evidence type="ECO:0000259" key="3">
    <source>
        <dbReference type="Pfam" id="PF19273"/>
    </source>
</evidence>
<gene>
    <name evidence="4" type="ORF">GUITHDRAFT_113190</name>
</gene>
<dbReference type="AlphaFoldDB" id="L1IWN6"/>
<dbReference type="Pfam" id="PF08389">
    <property type="entry name" value="Xpo1"/>
    <property type="match status" value="1"/>
</dbReference>
<dbReference type="eggNOG" id="KOG2020">
    <property type="taxonomic scope" value="Eukaryota"/>
</dbReference>
<feature type="domain" description="Exportin-1/Importin-beta-like" evidence="2">
    <location>
        <begin position="162"/>
        <end position="309"/>
    </location>
</feature>
<dbReference type="EnsemblProtists" id="EKX40656">
    <property type="protein sequence ID" value="EKX40656"/>
    <property type="gene ID" value="GUITHDRAFT_113190"/>
</dbReference>
<dbReference type="Pfam" id="PF19273">
    <property type="entry name" value="Exportin-5"/>
    <property type="match status" value="2"/>
</dbReference>
<dbReference type="PaxDb" id="55529-EKX40656"/>
<feature type="domain" description="Exportin-5 C-terminal" evidence="3">
    <location>
        <begin position="357"/>
        <end position="538"/>
    </location>
</feature>
<dbReference type="STRING" id="905079.L1IWN6"/>
<dbReference type="PANTHER" id="PTHR11223">
    <property type="entry name" value="EXPORTIN 1/5"/>
    <property type="match status" value="1"/>
</dbReference>
<dbReference type="GO" id="GO:0003723">
    <property type="term" value="F:RNA binding"/>
    <property type="evidence" value="ECO:0007669"/>
    <property type="project" value="TreeGrafter"/>
</dbReference>
<organism evidence="4">
    <name type="scientific">Guillardia theta (strain CCMP2712)</name>
    <name type="common">Cryptophyte</name>
    <dbReference type="NCBI Taxonomy" id="905079"/>
    <lineage>
        <taxon>Eukaryota</taxon>
        <taxon>Cryptophyceae</taxon>
        <taxon>Pyrenomonadales</taxon>
        <taxon>Geminigeraceae</taxon>
        <taxon>Guillardia</taxon>
    </lineage>
</organism>
<keyword evidence="1" id="KW-0732">Signal</keyword>
<evidence type="ECO:0000256" key="1">
    <source>
        <dbReference type="SAM" id="SignalP"/>
    </source>
</evidence>
<dbReference type="GO" id="GO:0006611">
    <property type="term" value="P:protein export from nucleus"/>
    <property type="evidence" value="ECO:0007669"/>
    <property type="project" value="InterPro"/>
</dbReference>
<dbReference type="KEGG" id="gtt:GUITHDRAFT_113190"/>
<feature type="domain" description="Exportin-5 C-terminal" evidence="3">
    <location>
        <begin position="636"/>
        <end position="1195"/>
    </location>
</feature>
<dbReference type="HOGENOM" id="CLU_002828_0_0_1"/>
<sequence length="1202" mass="136252">MKFSLSAVLILLQFSALRCNTHQVKPALCQQPRTSTGDLVRSPLRLRGGSQNGDVGVGEIKFQNILLALEVLHNPSETKERRDEALSLCQGVKERNSECRLYAEKLMLFTLPDPVRHFGLQLYEHLVTVRWKQLPATMREELKVNVMTLLYNGTKSIQEESNYIKGKIVQVVVKIALQEWPRSWPNLLSDLHLLAGVGETQCELAVMVWRALPEEFMLSPLSIVERNQMIQTWRGDLERVVSSLRQLLISTFTRRSLDAQTIRMVQEIVRCIEVQVGFTTLQMLAEKEFDSLLLPLLDNRFLRDSVLDVVSALINKNNRGIYYDSPEQVFLWSIMRGMMRSCHFAMQASSEAEPKMDDYEFLKHIAQIFCEFGVNFWPLLERKEAEFEQFTSVILTLSHVKSLNVLSLTLSYWGAFIERKRSGENATSLSNKDEMLLFSFGKILEITVDNAFGSNGMSKLDEQDFVEEDEFVQAWFNLRSRILDFVRKMSILYPSQLFLFTSENWKRTLSLRSSMQQPVASLDGKADAWYRLLEKVVESLPQDALAADSSCYKMCAELVESLTDVIPHAIEAVTCSILRVLGIFQQLYINAPESVIVHVTKKASGGGKENCEKSLQAQVLQLLALPGYVDNHFIKSITLTSPEVNSDQNIQRTALAVLVKIGTHCASKLTPHLQSLIEAVQGLAEQIESEGQGHLIEFLLLVTTQLDSPYEKSTIMGHLLGPLVQEWETLTSLQDYSQNFLSLCFEAEATTLTELVGRVSLPPAESEGHFAYRAEEAAKSANIEEKETLLMTRLMSPYIWRLLPNLMLAIQGLHNLWAPELRSKVLSMWKGIYFPLELLVSVDPNYKNRESHCGTTVVSYLCGWIRMQRDLLYEILMNILYLGAVTGIHEHLAGDVSILQQAFHNSINIENRHIRSLVRSVLLPILKSCNSRYLERILSPILPPLLNHFLHRLSTASPVGYEAIVYEKPAEQFMDDDVVMRVFGEEMIYVVRENSLRHLHRDICDLALTICNMAMQSAMLETGGGVESSSSSVPAAEVVLRMHGAMAVLLNILSNSLVWEDSMAGLKAIEALQRMMPKLSDNAKYRDFYVKQCLQQALHCLKKYTCRRAQEKGGITLIEGKDDGNTLGPLLALITDIYVSSSGNPAVHEPFMVELGMNSADVQELHFLVCEQARNEKQKRLQMRAKLLKYIEQNLPKFRSTR</sequence>
<dbReference type="PANTHER" id="PTHR11223:SF3">
    <property type="entry name" value="EXPORTIN-5"/>
    <property type="match status" value="1"/>
</dbReference>
<dbReference type="Proteomes" id="UP000011087">
    <property type="component" value="Unassembled WGS sequence"/>
</dbReference>
<dbReference type="SUPFAM" id="SSF48371">
    <property type="entry name" value="ARM repeat"/>
    <property type="match status" value="1"/>
</dbReference>
<dbReference type="GO" id="GO:0005049">
    <property type="term" value="F:nuclear export signal receptor activity"/>
    <property type="evidence" value="ECO:0007669"/>
    <property type="project" value="InterPro"/>
</dbReference>
<dbReference type="InterPro" id="IPR045065">
    <property type="entry name" value="XPO1/5"/>
</dbReference>
<reference evidence="4 6" key="1">
    <citation type="journal article" date="2012" name="Nature">
        <title>Algal genomes reveal evolutionary mosaicism and the fate of nucleomorphs.</title>
        <authorList>
            <consortium name="DOE Joint Genome Institute"/>
            <person name="Curtis B.A."/>
            <person name="Tanifuji G."/>
            <person name="Burki F."/>
            <person name="Gruber A."/>
            <person name="Irimia M."/>
            <person name="Maruyama S."/>
            <person name="Arias M.C."/>
            <person name="Ball S.G."/>
            <person name="Gile G.H."/>
            <person name="Hirakawa Y."/>
            <person name="Hopkins J.F."/>
            <person name="Kuo A."/>
            <person name="Rensing S.A."/>
            <person name="Schmutz J."/>
            <person name="Symeonidi A."/>
            <person name="Elias M."/>
            <person name="Eveleigh R.J."/>
            <person name="Herman E.K."/>
            <person name="Klute M.J."/>
            <person name="Nakayama T."/>
            <person name="Obornik M."/>
            <person name="Reyes-Prieto A."/>
            <person name="Armbrust E.V."/>
            <person name="Aves S.J."/>
            <person name="Beiko R.G."/>
            <person name="Coutinho P."/>
            <person name="Dacks J.B."/>
            <person name="Durnford D.G."/>
            <person name="Fast N.M."/>
            <person name="Green B.R."/>
            <person name="Grisdale C.J."/>
            <person name="Hempel F."/>
            <person name="Henrissat B."/>
            <person name="Hoppner M.P."/>
            <person name="Ishida K."/>
            <person name="Kim E."/>
            <person name="Koreny L."/>
            <person name="Kroth P.G."/>
            <person name="Liu Y."/>
            <person name="Malik S.B."/>
            <person name="Maier U.G."/>
            <person name="McRose D."/>
            <person name="Mock T."/>
            <person name="Neilson J.A."/>
            <person name="Onodera N.T."/>
            <person name="Poole A.M."/>
            <person name="Pritham E.J."/>
            <person name="Richards T.A."/>
            <person name="Rocap G."/>
            <person name="Roy S.W."/>
            <person name="Sarai C."/>
            <person name="Schaack S."/>
            <person name="Shirato S."/>
            <person name="Slamovits C.H."/>
            <person name="Spencer D.F."/>
            <person name="Suzuki S."/>
            <person name="Worden A.Z."/>
            <person name="Zauner S."/>
            <person name="Barry K."/>
            <person name="Bell C."/>
            <person name="Bharti A.K."/>
            <person name="Crow J.A."/>
            <person name="Grimwood J."/>
            <person name="Kramer R."/>
            <person name="Lindquist E."/>
            <person name="Lucas S."/>
            <person name="Salamov A."/>
            <person name="McFadden G.I."/>
            <person name="Lane C.E."/>
            <person name="Keeling P.J."/>
            <person name="Gray M.W."/>
            <person name="Grigoriev I.V."/>
            <person name="Archibald J.M."/>
        </authorList>
    </citation>
    <scope>NUCLEOTIDE SEQUENCE</scope>
    <source>
        <strain evidence="4 6">CCMP2712</strain>
    </source>
</reference>
<evidence type="ECO:0000313" key="6">
    <source>
        <dbReference type="Proteomes" id="UP000011087"/>
    </source>
</evidence>
<dbReference type="GO" id="GO:0006405">
    <property type="term" value="P:RNA export from nucleus"/>
    <property type="evidence" value="ECO:0007669"/>
    <property type="project" value="TreeGrafter"/>
</dbReference>
<evidence type="ECO:0000313" key="4">
    <source>
        <dbReference type="EMBL" id="EKX40656.1"/>
    </source>
</evidence>
<name>L1IWN6_GUITC</name>
<dbReference type="InterPro" id="IPR045478">
    <property type="entry name" value="Exportin-5_C"/>
</dbReference>
<protein>
    <submittedName>
        <fullName evidence="4 5">Uncharacterized protein</fullName>
    </submittedName>
</protein>
<feature type="signal peptide" evidence="1">
    <location>
        <begin position="1"/>
        <end position="19"/>
    </location>
</feature>
<keyword evidence="6" id="KW-1185">Reference proteome</keyword>
<feature type="chain" id="PRO_5008770620" evidence="1">
    <location>
        <begin position="20"/>
        <end position="1202"/>
    </location>
</feature>
<accession>L1IWN6</accession>
<evidence type="ECO:0000259" key="2">
    <source>
        <dbReference type="Pfam" id="PF08389"/>
    </source>
</evidence>
<dbReference type="GO" id="GO:0005737">
    <property type="term" value="C:cytoplasm"/>
    <property type="evidence" value="ECO:0007669"/>
    <property type="project" value="TreeGrafter"/>
</dbReference>
<reference evidence="5" key="3">
    <citation type="submission" date="2015-06" db="UniProtKB">
        <authorList>
            <consortium name="EnsemblProtists"/>
        </authorList>
    </citation>
    <scope>IDENTIFICATION</scope>
</reference>